<protein>
    <submittedName>
        <fullName evidence="1">Uncharacterized protein</fullName>
    </submittedName>
</protein>
<dbReference type="Proteomes" id="UP001231649">
    <property type="component" value="Chromosome 1"/>
</dbReference>
<gene>
    <name evidence="1" type="ORF">PYW08_000538</name>
</gene>
<evidence type="ECO:0000313" key="2">
    <source>
        <dbReference type="Proteomes" id="UP001231649"/>
    </source>
</evidence>
<name>A0ACC2RCR1_9NEOP</name>
<organism evidence="1 2">
    <name type="scientific">Mythimna loreyi</name>
    <dbReference type="NCBI Taxonomy" id="667449"/>
    <lineage>
        <taxon>Eukaryota</taxon>
        <taxon>Metazoa</taxon>
        <taxon>Ecdysozoa</taxon>
        <taxon>Arthropoda</taxon>
        <taxon>Hexapoda</taxon>
        <taxon>Insecta</taxon>
        <taxon>Pterygota</taxon>
        <taxon>Neoptera</taxon>
        <taxon>Endopterygota</taxon>
        <taxon>Lepidoptera</taxon>
        <taxon>Glossata</taxon>
        <taxon>Ditrysia</taxon>
        <taxon>Noctuoidea</taxon>
        <taxon>Noctuidae</taxon>
        <taxon>Noctuinae</taxon>
        <taxon>Hadenini</taxon>
        <taxon>Mythimna</taxon>
    </lineage>
</organism>
<dbReference type="EMBL" id="CM056777">
    <property type="protein sequence ID" value="KAJ8737943.1"/>
    <property type="molecule type" value="Genomic_DNA"/>
</dbReference>
<keyword evidence="2" id="KW-1185">Reference proteome</keyword>
<evidence type="ECO:0000313" key="1">
    <source>
        <dbReference type="EMBL" id="KAJ8737943.1"/>
    </source>
</evidence>
<accession>A0ACC2RCR1</accession>
<proteinExistence type="predicted"/>
<sequence length="221" mass="25510">MARPSYAQLEKLIEFMEENPKFAKGLMRCTPGRYETQLKWEELANILNNMDGITKTARQWSRFWADKKYSIKKRQVAQRNASAYRLRYGLDDDAPPLSNLDDRILLLVTSKNLDLSKKKKETIVKPKEKPTEQPKPSTSRVRSSRSPNTALRRSPRLRLRDPRSQVNMERHRLITIEEKRVQAETVQAVGWCKAAKALRHLAKAVVQCGRIIADALVNRDG</sequence>
<comment type="caution">
    <text evidence="1">The sequence shown here is derived from an EMBL/GenBank/DDBJ whole genome shotgun (WGS) entry which is preliminary data.</text>
</comment>
<reference evidence="1" key="1">
    <citation type="submission" date="2023-03" db="EMBL/GenBank/DDBJ databases">
        <title>Chromosome-level genomes of two armyworms, Mythimna separata and Mythimna loreyi, provide insights into the biosynthesis and reception of sex pheromones.</title>
        <authorList>
            <person name="Zhao H."/>
        </authorList>
    </citation>
    <scope>NUCLEOTIDE SEQUENCE</scope>
    <source>
        <strain evidence="1">BeijingLab</strain>
    </source>
</reference>